<dbReference type="InterPro" id="IPR036679">
    <property type="entry name" value="FlgN-like_sf"/>
</dbReference>
<dbReference type="Gene3D" id="1.20.58.300">
    <property type="entry name" value="FlgN-like"/>
    <property type="match status" value="1"/>
</dbReference>
<name>A0A850LMC3_9RHOB</name>
<dbReference type="RefSeq" id="WP_011049143.1">
    <property type="nucleotide sequence ID" value="NZ_CP076685.1"/>
</dbReference>
<organism evidence="1 2">
    <name type="scientific">Ruegeria pomeroyi</name>
    <dbReference type="NCBI Taxonomy" id="89184"/>
    <lineage>
        <taxon>Bacteria</taxon>
        <taxon>Pseudomonadati</taxon>
        <taxon>Pseudomonadota</taxon>
        <taxon>Alphaproteobacteria</taxon>
        <taxon>Rhodobacterales</taxon>
        <taxon>Roseobacteraceae</taxon>
        <taxon>Ruegeria</taxon>
    </lineage>
</organism>
<dbReference type="AlphaFoldDB" id="A0A850LMC3"/>
<dbReference type="SUPFAM" id="SSF140566">
    <property type="entry name" value="FlgN-like"/>
    <property type="match status" value="1"/>
</dbReference>
<reference evidence="1 2" key="1">
    <citation type="journal article" date="2020" name="Proc. Natl. Acad. Sci. U.S.A.">
        <title>Ecological drivers of bacterial community assembly in synthetic phycospheres.</title>
        <authorList>
            <person name="Fu H."/>
            <person name="Uchimiya M."/>
            <person name="Gore J."/>
            <person name="Moran M.A."/>
        </authorList>
    </citation>
    <scope>NUCLEOTIDE SEQUENCE [LARGE SCALE GENOMIC DNA]</scope>
    <source>
        <strain evidence="1">HF-Din03</strain>
    </source>
</reference>
<dbReference type="Proteomes" id="UP000565723">
    <property type="component" value="Unassembled WGS sequence"/>
</dbReference>
<accession>A0A850LMC3</accession>
<protein>
    <submittedName>
        <fullName evidence="1">Flagellar protein FlgN</fullName>
    </submittedName>
</protein>
<evidence type="ECO:0000313" key="1">
    <source>
        <dbReference type="EMBL" id="NVK98732.1"/>
    </source>
</evidence>
<gene>
    <name evidence="1" type="ORF">HW564_17530</name>
</gene>
<dbReference type="GO" id="GO:0044780">
    <property type="term" value="P:bacterial-type flagellum assembly"/>
    <property type="evidence" value="ECO:0007669"/>
    <property type="project" value="InterPro"/>
</dbReference>
<sequence>MDNEDLDDLITSLDELLELERGALVRGELDQLGRMTDEKERLVERINAAPELRRDQLSPLHQKVTRNQALLNSALEGIRAVANRMSELRRVRQGLETYDSAGQKHRFATPAKTRLEKRA</sequence>
<evidence type="ECO:0000313" key="2">
    <source>
        <dbReference type="Proteomes" id="UP000565723"/>
    </source>
</evidence>
<comment type="caution">
    <text evidence="1">The sequence shown here is derived from an EMBL/GenBank/DDBJ whole genome shotgun (WGS) entry which is preliminary data.</text>
</comment>
<proteinExistence type="predicted"/>
<keyword evidence="1" id="KW-0969">Cilium</keyword>
<dbReference type="EMBL" id="JABXIY010000049">
    <property type="protein sequence ID" value="NVK98732.1"/>
    <property type="molecule type" value="Genomic_DNA"/>
</dbReference>
<keyword evidence="1" id="KW-0282">Flagellum</keyword>
<dbReference type="OMA" id="VIRNAEF"/>
<keyword evidence="1" id="KW-0966">Cell projection</keyword>